<protein>
    <submittedName>
        <fullName evidence="1">Uncharacterized protein</fullName>
    </submittedName>
</protein>
<gene>
    <name evidence="1" type="ORF">NTGZN8_110017</name>
</gene>
<dbReference type="EMBL" id="CAJNBL010000003">
    <property type="protein sequence ID" value="CAE6690393.1"/>
    <property type="molecule type" value="Genomic_DNA"/>
</dbReference>
<name>A0A916BAJ1_9PROT</name>
<proteinExistence type="predicted"/>
<dbReference type="Proteomes" id="UP000675882">
    <property type="component" value="Unassembled WGS sequence"/>
</dbReference>
<reference evidence="1" key="1">
    <citation type="submission" date="2021-02" db="EMBL/GenBank/DDBJ databases">
        <authorList>
            <person name="Han P."/>
        </authorList>
    </citation>
    <scope>NUCLEOTIDE SEQUENCE</scope>
    <source>
        <strain evidence="1">Candidatus Nitrotoga sp. ZN8</strain>
    </source>
</reference>
<comment type="caution">
    <text evidence="1">The sequence shown here is derived from an EMBL/GenBank/DDBJ whole genome shotgun (WGS) entry which is preliminary data.</text>
</comment>
<dbReference type="AlphaFoldDB" id="A0A916BAJ1"/>
<evidence type="ECO:0000313" key="2">
    <source>
        <dbReference type="Proteomes" id="UP000675882"/>
    </source>
</evidence>
<organism evidence="1 2">
    <name type="scientific">Candidatus Nitrotoga fabula</name>
    <dbReference type="NCBI Taxonomy" id="2182327"/>
    <lineage>
        <taxon>Bacteria</taxon>
        <taxon>Pseudomonadati</taxon>
        <taxon>Pseudomonadota</taxon>
        <taxon>Betaproteobacteria</taxon>
        <taxon>Nitrosomonadales</taxon>
        <taxon>Gallionellaceae</taxon>
        <taxon>Candidatus Nitrotoga</taxon>
    </lineage>
</organism>
<accession>A0A916BAJ1</accession>
<sequence length="28" mass="3254">MQAFFDSNGTIIVQAKFNSQYLYNNLLI</sequence>
<evidence type="ECO:0000313" key="1">
    <source>
        <dbReference type="EMBL" id="CAE6690393.1"/>
    </source>
</evidence>
<keyword evidence="2" id="KW-1185">Reference proteome</keyword>